<comment type="caution">
    <text evidence="3">The sequence shown here is derived from an EMBL/GenBank/DDBJ whole genome shotgun (WGS) entry which is preliminary data.</text>
</comment>
<dbReference type="PANTHER" id="PTHR23412:SF21">
    <property type="entry name" value="OTOANCORIN ISOFORM X1"/>
    <property type="match status" value="1"/>
</dbReference>
<dbReference type="Proteomes" id="UP000314294">
    <property type="component" value="Unassembled WGS sequence"/>
</dbReference>
<dbReference type="GO" id="GO:0009986">
    <property type="term" value="C:cell surface"/>
    <property type="evidence" value="ECO:0007669"/>
    <property type="project" value="TreeGrafter"/>
</dbReference>
<evidence type="ECO:0000256" key="1">
    <source>
        <dbReference type="ARBA" id="ARBA00022729"/>
    </source>
</evidence>
<dbReference type="AlphaFoldDB" id="A0A4Z2ICF3"/>
<accession>A0A4Z2ICF3</accession>
<keyword evidence="1" id="KW-0732">Signal</keyword>
<reference evidence="3 4" key="1">
    <citation type="submission" date="2019-03" db="EMBL/GenBank/DDBJ databases">
        <title>First draft genome of Liparis tanakae, snailfish: a comprehensive survey of snailfish specific genes.</title>
        <authorList>
            <person name="Kim W."/>
            <person name="Song I."/>
            <person name="Jeong J.-H."/>
            <person name="Kim D."/>
            <person name="Kim S."/>
            <person name="Ryu S."/>
            <person name="Song J.Y."/>
            <person name="Lee S.K."/>
        </authorList>
    </citation>
    <scope>NUCLEOTIDE SEQUENCE [LARGE SCALE GENOMIC DNA]</scope>
    <source>
        <tissue evidence="3">Muscle</tissue>
    </source>
</reference>
<evidence type="ECO:0000313" key="4">
    <source>
        <dbReference type="Proteomes" id="UP000314294"/>
    </source>
</evidence>
<gene>
    <name evidence="3" type="primary">Otoa_1</name>
    <name evidence="3" type="ORF">EYF80_014102</name>
</gene>
<name>A0A4Z2ICF3_9TELE</name>
<dbReference type="InterPro" id="IPR026664">
    <property type="entry name" value="Stereocilin-rel"/>
</dbReference>
<dbReference type="EMBL" id="SRLO01000100">
    <property type="protein sequence ID" value="TNN75739.1"/>
    <property type="molecule type" value="Genomic_DNA"/>
</dbReference>
<dbReference type="PANTHER" id="PTHR23412">
    <property type="entry name" value="STEREOCILIN RELATED"/>
    <property type="match status" value="1"/>
</dbReference>
<organism evidence="3 4">
    <name type="scientific">Liparis tanakae</name>
    <name type="common">Tanaka's snailfish</name>
    <dbReference type="NCBI Taxonomy" id="230148"/>
    <lineage>
        <taxon>Eukaryota</taxon>
        <taxon>Metazoa</taxon>
        <taxon>Chordata</taxon>
        <taxon>Craniata</taxon>
        <taxon>Vertebrata</taxon>
        <taxon>Euteleostomi</taxon>
        <taxon>Actinopterygii</taxon>
        <taxon>Neopterygii</taxon>
        <taxon>Teleostei</taxon>
        <taxon>Neoteleostei</taxon>
        <taxon>Acanthomorphata</taxon>
        <taxon>Eupercaria</taxon>
        <taxon>Perciformes</taxon>
        <taxon>Cottioidei</taxon>
        <taxon>Cottales</taxon>
        <taxon>Liparidae</taxon>
        <taxon>Liparis</taxon>
    </lineage>
</organism>
<proteinExistence type="predicted"/>
<dbReference type="GO" id="GO:0007160">
    <property type="term" value="P:cell-matrix adhesion"/>
    <property type="evidence" value="ECO:0007669"/>
    <property type="project" value="TreeGrafter"/>
</dbReference>
<dbReference type="OrthoDB" id="8195838at2759"/>
<protein>
    <submittedName>
        <fullName evidence="3">Otoancorin</fullName>
    </submittedName>
</protein>
<keyword evidence="4" id="KW-1185">Reference proteome</keyword>
<keyword evidence="2" id="KW-0325">Glycoprotein</keyword>
<evidence type="ECO:0000313" key="3">
    <source>
        <dbReference type="EMBL" id="TNN75739.1"/>
    </source>
</evidence>
<sequence length="307" mass="33825">MSLDVLTFSLEQMASCQHIPQRHRAELIQLVKSTFGDSSSWSAETMEALGPFVLMDDNSTSALPNKVCIFGDITCHLNSDAAHSDAHFYQDITQNQEGSWMKDVLYSLTSGRQYTSNALRKKIFHLTTSSNAATRSADQELSVELIEELGMNNVYWTHTQLAGMSDETFLASLETLGAVGDYGDDQLAELSKKAIELLGPVSQMTESEVMQLGCITQGFSDADLEKLPISRDTLEDINICGWKTSQVKKTICCHSNIFTSLADCGSVVSRSVFQPGGWRFNPRLVDVSSSKTPNPALFPVDVLRCMN</sequence>
<evidence type="ECO:0000256" key="2">
    <source>
        <dbReference type="ARBA" id="ARBA00023180"/>
    </source>
</evidence>